<comment type="caution">
    <text evidence="4">The sequence shown here is derived from an EMBL/GenBank/DDBJ whole genome shotgun (WGS) entry which is preliminary data.</text>
</comment>
<dbReference type="NCBIfam" id="TIGR00026">
    <property type="entry name" value="hi_GC_TIGR00026"/>
    <property type="match status" value="1"/>
</dbReference>
<organism evidence="4 5">
    <name type="scientific">Catenuloplanes indicus</name>
    <dbReference type="NCBI Taxonomy" id="137267"/>
    <lineage>
        <taxon>Bacteria</taxon>
        <taxon>Bacillati</taxon>
        <taxon>Actinomycetota</taxon>
        <taxon>Actinomycetes</taxon>
        <taxon>Micromonosporales</taxon>
        <taxon>Micromonosporaceae</taxon>
        <taxon>Catenuloplanes</taxon>
    </lineage>
</organism>
<proteinExistence type="inferred from homology"/>
<gene>
    <name evidence="4" type="ORF">J2S42_000308</name>
</gene>
<dbReference type="Gene3D" id="2.30.110.10">
    <property type="entry name" value="Electron Transport, Fmn-binding Protein, Chain A"/>
    <property type="match status" value="1"/>
</dbReference>
<dbReference type="SUPFAM" id="SSF50475">
    <property type="entry name" value="FMN-binding split barrel"/>
    <property type="match status" value="1"/>
</dbReference>
<dbReference type="PANTHER" id="PTHR39428:SF1">
    <property type="entry name" value="F420H(2)-DEPENDENT QUINONE REDUCTASE RV1261C"/>
    <property type="match status" value="1"/>
</dbReference>
<protein>
    <submittedName>
        <fullName evidence="4">Deazaflavin-dependent oxidoreductase (Nitroreductase family)</fullName>
    </submittedName>
</protein>
<feature type="domain" description="Hemerythrin-like" evidence="3">
    <location>
        <begin position="148"/>
        <end position="268"/>
    </location>
</feature>
<dbReference type="Gene3D" id="1.20.120.520">
    <property type="entry name" value="nmb1532 protein domain like"/>
    <property type="match status" value="1"/>
</dbReference>
<dbReference type="PANTHER" id="PTHR39428">
    <property type="entry name" value="F420H(2)-DEPENDENT QUINONE REDUCTASE RV1261C"/>
    <property type="match status" value="1"/>
</dbReference>
<dbReference type="CDD" id="cd12108">
    <property type="entry name" value="Hr-like"/>
    <property type="match status" value="1"/>
</dbReference>
<evidence type="ECO:0000313" key="4">
    <source>
        <dbReference type="EMBL" id="MDQ0363639.1"/>
    </source>
</evidence>
<dbReference type="RefSeq" id="WP_307234421.1">
    <property type="nucleotide sequence ID" value="NZ_JAUSUZ010000001.1"/>
</dbReference>
<comment type="similarity">
    <text evidence="1">Belongs to the F420H(2)-dependent quinone reductase family.</text>
</comment>
<reference evidence="4 5" key="1">
    <citation type="submission" date="2023-07" db="EMBL/GenBank/DDBJ databases">
        <title>Sequencing the genomes of 1000 actinobacteria strains.</title>
        <authorList>
            <person name="Klenk H.-P."/>
        </authorList>
    </citation>
    <scope>NUCLEOTIDE SEQUENCE [LARGE SCALE GENOMIC DNA]</scope>
    <source>
        <strain evidence="4 5">DSM 44709</strain>
    </source>
</reference>
<name>A0AAE3VU02_9ACTN</name>
<evidence type="ECO:0000256" key="1">
    <source>
        <dbReference type="ARBA" id="ARBA00008710"/>
    </source>
</evidence>
<evidence type="ECO:0000256" key="2">
    <source>
        <dbReference type="ARBA" id="ARBA00049106"/>
    </source>
</evidence>
<dbReference type="InterPro" id="IPR012312">
    <property type="entry name" value="Hemerythrin-like"/>
</dbReference>
<keyword evidence="5" id="KW-1185">Reference proteome</keyword>
<accession>A0AAE3VU02</accession>
<dbReference type="Pfam" id="PF04075">
    <property type="entry name" value="F420H2_quin_red"/>
    <property type="match status" value="1"/>
</dbReference>
<dbReference type="GO" id="GO:0005886">
    <property type="term" value="C:plasma membrane"/>
    <property type="evidence" value="ECO:0007669"/>
    <property type="project" value="TreeGrafter"/>
</dbReference>
<dbReference type="Proteomes" id="UP001240236">
    <property type="component" value="Unassembled WGS sequence"/>
</dbReference>
<evidence type="ECO:0000313" key="5">
    <source>
        <dbReference type="Proteomes" id="UP001240236"/>
    </source>
</evidence>
<dbReference type="InterPro" id="IPR004378">
    <property type="entry name" value="F420H2_quin_Rdtase"/>
</dbReference>
<dbReference type="AlphaFoldDB" id="A0AAE3VU02"/>
<dbReference type="EMBL" id="JAUSUZ010000001">
    <property type="protein sequence ID" value="MDQ0363639.1"/>
    <property type="molecule type" value="Genomic_DNA"/>
</dbReference>
<dbReference type="InterPro" id="IPR012349">
    <property type="entry name" value="Split_barrel_FMN-bd"/>
</dbReference>
<comment type="catalytic activity">
    <reaction evidence="2">
        <text>oxidized coenzyme F420-(gamma-L-Glu)(n) + a quinol + H(+) = reduced coenzyme F420-(gamma-L-Glu)(n) + a quinone</text>
        <dbReference type="Rhea" id="RHEA:39663"/>
        <dbReference type="Rhea" id="RHEA-COMP:12939"/>
        <dbReference type="Rhea" id="RHEA-COMP:14378"/>
        <dbReference type="ChEBI" id="CHEBI:15378"/>
        <dbReference type="ChEBI" id="CHEBI:24646"/>
        <dbReference type="ChEBI" id="CHEBI:132124"/>
        <dbReference type="ChEBI" id="CHEBI:133980"/>
        <dbReference type="ChEBI" id="CHEBI:139511"/>
    </reaction>
</comment>
<dbReference type="Pfam" id="PF01814">
    <property type="entry name" value="Hemerythrin"/>
    <property type="match status" value="1"/>
</dbReference>
<sequence>MSNDFNSRNIEEFRANRGRIALFGDARLLLLTTTGARTGRPHTTPLGYLPDDEFRLLVIGSAGGADRHPAWYHNILADPKVTVEDGIFTYPAVAEVITGAERDRLFARIVEAQPGYGDYQRNTKRVLPVVALRNASQGPPRVGNSFGETLKAIHDSFRRELARVRYEVAAAGPALGAQLRINCLSVCGGLHIHHRGEDGGIFPAVLANAPELAPVIERLSAEHRTIATLIDELEAAVRTDNPLPQVERLIDELEAHLRYEEEMLVPVL</sequence>
<dbReference type="GO" id="GO:0070967">
    <property type="term" value="F:coenzyme F420 binding"/>
    <property type="evidence" value="ECO:0007669"/>
    <property type="project" value="TreeGrafter"/>
</dbReference>
<evidence type="ECO:0000259" key="3">
    <source>
        <dbReference type="Pfam" id="PF01814"/>
    </source>
</evidence>
<dbReference type="GO" id="GO:0016491">
    <property type="term" value="F:oxidoreductase activity"/>
    <property type="evidence" value="ECO:0007669"/>
    <property type="project" value="InterPro"/>
</dbReference>